<evidence type="ECO:0000256" key="2">
    <source>
        <dbReference type="ARBA" id="ARBA00022605"/>
    </source>
</evidence>
<keyword evidence="2" id="KW-0028">Amino-acid biosynthesis</keyword>
<dbReference type="GO" id="GO:0008652">
    <property type="term" value="P:amino acid biosynthetic process"/>
    <property type="evidence" value="ECO:0007669"/>
    <property type="project" value="UniProtKB-KW"/>
</dbReference>
<dbReference type="GO" id="GO:0051287">
    <property type="term" value="F:NAD binding"/>
    <property type="evidence" value="ECO:0007669"/>
    <property type="project" value="InterPro"/>
</dbReference>
<comment type="similarity">
    <text evidence="1 5">Belongs to the D-isomer specific 2-hydroxyacid dehydrogenase family.</text>
</comment>
<dbReference type="PROSITE" id="PS00065">
    <property type="entry name" value="D_2_HYDROXYACID_DH_1"/>
    <property type="match status" value="1"/>
</dbReference>
<accession>A0A852YZL8</accession>
<dbReference type="InterPro" id="IPR029752">
    <property type="entry name" value="D-isomer_DH_CS1"/>
</dbReference>
<keyword evidence="9" id="KW-1185">Reference proteome</keyword>
<dbReference type="EMBL" id="JACBYW010000001">
    <property type="protein sequence ID" value="NYH76856.1"/>
    <property type="molecule type" value="Genomic_DNA"/>
</dbReference>
<protein>
    <submittedName>
        <fullName evidence="8">Phosphoglycerate dehydrogenase-like enzyme</fullName>
    </submittedName>
</protein>
<evidence type="ECO:0000313" key="9">
    <source>
        <dbReference type="Proteomes" id="UP000548304"/>
    </source>
</evidence>
<evidence type="ECO:0000256" key="4">
    <source>
        <dbReference type="ARBA" id="ARBA00023027"/>
    </source>
</evidence>
<dbReference type="Pfam" id="PF02826">
    <property type="entry name" value="2-Hacid_dh_C"/>
    <property type="match status" value="1"/>
</dbReference>
<reference evidence="8 9" key="1">
    <citation type="submission" date="2020-07" db="EMBL/GenBank/DDBJ databases">
        <title>Genomic Encyclopedia of Type Strains, Phase III (KMG-III): the genomes of soil and plant-associated and newly described type strains.</title>
        <authorList>
            <person name="Whitman W."/>
        </authorList>
    </citation>
    <scope>NUCLEOTIDE SEQUENCE [LARGE SCALE GENOMIC DNA]</scope>
    <source>
        <strain evidence="8 9">CECT 8576</strain>
    </source>
</reference>
<feature type="domain" description="D-isomer specific 2-hydroxyacid dehydrogenase NAD-binding" evidence="7">
    <location>
        <begin position="137"/>
        <end position="309"/>
    </location>
</feature>
<organism evidence="8 9">
    <name type="scientific">Actinopolyspora biskrensis</name>
    <dbReference type="NCBI Taxonomy" id="1470178"/>
    <lineage>
        <taxon>Bacteria</taxon>
        <taxon>Bacillati</taxon>
        <taxon>Actinomycetota</taxon>
        <taxon>Actinomycetes</taxon>
        <taxon>Actinopolysporales</taxon>
        <taxon>Actinopolysporaceae</taxon>
        <taxon>Actinopolyspora</taxon>
    </lineage>
</organism>
<dbReference type="PANTHER" id="PTHR42789:SF1">
    <property type="entry name" value="D-ISOMER SPECIFIC 2-HYDROXYACID DEHYDROGENASE FAMILY PROTEIN (AFU_ORTHOLOGUE AFUA_6G10090)"/>
    <property type="match status" value="1"/>
</dbReference>
<evidence type="ECO:0000256" key="1">
    <source>
        <dbReference type="ARBA" id="ARBA00005854"/>
    </source>
</evidence>
<dbReference type="CDD" id="cd12169">
    <property type="entry name" value="PGDH_like_1"/>
    <property type="match status" value="1"/>
</dbReference>
<dbReference type="InterPro" id="IPR036291">
    <property type="entry name" value="NAD(P)-bd_dom_sf"/>
</dbReference>
<dbReference type="SUPFAM" id="SSF51735">
    <property type="entry name" value="NAD(P)-binding Rossmann-fold domains"/>
    <property type="match status" value="1"/>
</dbReference>
<dbReference type="InterPro" id="IPR006140">
    <property type="entry name" value="D-isomer_DH_NAD-bd"/>
</dbReference>
<dbReference type="InterPro" id="IPR050857">
    <property type="entry name" value="D-2-hydroxyacid_DH"/>
</dbReference>
<feature type="domain" description="D-isomer specific 2-hydroxyacid dehydrogenase catalytic" evidence="6">
    <location>
        <begin position="44"/>
        <end position="336"/>
    </location>
</feature>
<dbReference type="SUPFAM" id="SSF52283">
    <property type="entry name" value="Formate/glycerate dehydrogenase catalytic domain-like"/>
    <property type="match status" value="1"/>
</dbReference>
<dbReference type="GO" id="GO:0016616">
    <property type="term" value="F:oxidoreductase activity, acting on the CH-OH group of donors, NAD or NADP as acceptor"/>
    <property type="evidence" value="ECO:0007669"/>
    <property type="project" value="InterPro"/>
</dbReference>
<dbReference type="Proteomes" id="UP000548304">
    <property type="component" value="Unassembled WGS sequence"/>
</dbReference>
<gene>
    <name evidence="8" type="ORF">FHR84_000170</name>
</gene>
<evidence type="ECO:0000259" key="7">
    <source>
        <dbReference type="Pfam" id="PF02826"/>
    </source>
</evidence>
<keyword evidence="4" id="KW-0520">NAD</keyword>
<dbReference type="AlphaFoldDB" id="A0A852YZL8"/>
<dbReference type="PANTHER" id="PTHR42789">
    <property type="entry name" value="D-ISOMER SPECIFIC 2-HYDROXYACID DEHYDROGENASE FAMILY PROTEIN (AFU_ORTHOLOGUE AFUA_6G10090)"/>
    <property type="match status" value="1"/>
</dbReference>
<dbReference type="Gene3D" id="3.40.50.720">
    <property type="entry name" value="NAD(P)-binding Rossmann-like Domain"/>
    <property type="match status" value="2"/>
</dbReference>
<sequence length="342" mass="36694">MLGDSAQGPEDAANSSDTGIAVAVLDDYQNVAREYGDWKSLPGNTEVVVFDEHIADRDELVRRLGRFDVVAVMRERTAFPREVIEALPKLSLLVTTGMGNAAIDMDAATEHGVTVCGTGNGSATGGDWAPTAELTWGLILALARGIPREDRAVRTGGWQHTIGVDLAGRTLGVLGLGRLGGQVAAVGRAFGMEVLAFSENLTEERASEFGARAVGKRELFSASDVVTIHMRLSERTRGLVGRPEIDAIGPDGYLINTSRGPIVDEPELLAALHEGRMGGAGIDVYEREPLPADDPWRSAPRTVLTPHIGYVSETTYRAFYTETVEDIRRFLEGSPVRVLNGG</sequence>
<name>A0A852YZL8_9ACTN</name>
<evidence type="ECO:0000259" key="6">
    <source>
        <dbReference type="Pfam" id="PF00389"/>
    </source>
</evidence>
<dbReference type="Pfam" id="PF00389">
    <property type="entry name" value="2-Hacid_dh"/>
    <property type="match status" value="1"/>
</dbReference>
<proteinExistence type="inferred from homology"/>
<evidence type="ECO:0000313" key="8">
    <source>
        <dbReference type="EMBL" id="NYH76856.1"/>
    </source>
</evidence>
<comment type="caution">
    <text evidence="8">The sequence shown here is derived from an EMBL/GenBank/DDBJ whole genome shotgun (WGS) entry which is preliminary data.</text>
</comment>
<evidence type="ECO:0000256" key="5">
    <source>
        <dbReference type="RuleBase" id="RU003719"/>
    </source>
</evidence>
<evidence type="ECO:0000256" key="3">
    <source>
        <dbReference type="ARBA" id="ARBA00023002"/>
    </source>
</evidence>
<keyword evidence="3 5" id="KW-0560">Oxidoreductase</keyword>
<dbReference type="InterPro" id="IPR006139">
    <property type="entry name" value="D-isomer_2_OHA_DH_cat_dom"/>
</dbReference>
<dbReference type="RefSeq" id="WP_179533495.1">
    <property type="nucleotide sequence ID" value="NZ_JACBYW010000001.1"/>
</dbReference>